<dbReference type="SUPFAM" id="SSF51905">
    <property type="entry name" value="FAD/NAD(P)-binding domain"/>
    <property type="match status" value="1"/>
</dbReference>
<dbReference type="PANTHER" id="PTHR42887">
    <property type="entry name" value="OS12G0638800 PROTEIN"/>
    <property type="match status" value="1"/>
</dbReference>
<gene>
    <name evidence="2" type="ORF">L602_000100001110</name>
</gene>
<dbReference type="PANTHER" id="PTHR42887:SF2">
    <property type="entry name" value="OS12G0638800 PROTEIN"/>
    <property type="match status" value="1"/>
</dbReference>
<dbReference type="Proteomes" id="UP000318141">
    <property type="component" value="Unassembled WGS sequence"/>
</dbReference>
<keyword evidence="3" id="KW-1185">Reference proteome</keyword>
<proteinExistence type="predicted"/>
<dbReference type="SUPFAM" id="SSF160996">
    <property type="entry name" value="HI0933 insert domain-like"/>
    <property type="match status" value="1"/>
</dbReference>
<evidence type="ECO:0000313" key="2">
    <source>
        <dbReference type="EMBL" id="TWG89221.1"/>
    </source>
</evidence>
<protein>
    <recommendedName>
        <fullName evidence="1">RsdA/BaiN/AoA(So)-like Rossmann fold-like domain-containing protein</fullName>
    </recommendedName>
</protein>
<dbReference type="InterPro" id="IPR036188">
    <property type="entry name" value="FAD/NAD-bd_sf"/>
</dbReference>
<dbReference type="InterPro" id="IPR004792">
    <property type="entry name" value="BaiN-like"/>
</dbReference>
<dbReference type="Gene3D" id="3.50.50.60">
    <property type="entry name" value="FAD/NAD(P)-binding domain"/>
    <property type="match status" value="1"/>
</dbReference>
<name>A0A562BVH1_9BURK</name>
<comment type="caution">
    <text evidence="2">The sequence shown here is derived from an EMBL/GenBank/DDBJ whole genome shotgun (WGS) entry which is preliminary data.</text>
</comment>
<evidence type="ECO:0000259" key="1">
    <source>
        <dbReference type="Pfam" id="PF03486"/>
    </source>
</evidence>
<evidence type="ECO:0000313" key="3">
    <source>
        <dbReference type="Proteomes" id="UP000318141"/>
    </source>
</evidence>
<reference evidence="2 3" key="1">
    <citation type="submission" date="2019-07" db="EMBL/GenBank/DDBJ databases">
        <title>Genome sequencing of lignin-degrading bacterial isolates.</title>
        <authorList>
            <person name="Gladden J."/>
        </authorList>
    </citation>
    <scope>NUCLEOTIDE SEQUENCE [LARGE SCALE GENOMIC DNA]</scope>
    <source>
        <strain evidence="2 3">J11</strain>
    </source>
</reference>
<dbReference type="AlphaFoldDB" id="A0A562BVH1"/>
<dbReference type="Pfam" id="PF03486">
    <property type="entry name" value="HI0933_like"/>
    <property type="match status" value="1"/>
</dbReference>
<organism evidence="2 3">
    <name type="scientific">Cupriavidus gilardii J11</name>
    <dbReference type="NCBI Taxonomy" id="936133"/>
    <lineage>
        <taxon>Bacteria</taxon>
        <taxon>Pseudomonadati</taxon>
        <taxon>Pseudomonadota</taxon>
        <taxon>Betaproteobacteria</taxon>
        <taxon>Burkholderiales</taxon>
        <taxon>Burkholderiaceae</taxon>
        <taxon>Cupriavidus</taxon>
    </lineage>
</organism>
<feature type="domain" description="RsdA/BaiN/AoA(So)-like Rossmann fold-like" evidence="1">
    <location>
        <begin position="27"/>
        <end position="84"/>
    </location>
</feature>
<dbReference type="EMBL" id="VLJN01000001">
    <property type="protein sequence ID" value="TWG89221.1"/>
    <property type="molecule type" value="Genomic_DNA"/>
</dbReference>
<dbReference type="InterPro" id="IPR057661">
    <property type="entry name" value="RsdA/BaiN/AoA(So)_Rossmann"/>
</dbReference>
<accession>A0A562BVH1</accession>
<sequence>MADKALRRLGEALNRWELVPSGTEGYRKAEVTLGGVDTRALSSATMMARDVGNLYFIGEVVDVTGWLGGYNFQWAWASAVAAGKAVAENARSGSGAAARGAH</sequence>